<gene>
    <name evidence="2" type="ORF">VAS14_15724</name>
    <name evidence="3" type="ORF">VAS14_15739</name>
</gene>
<comment type="caution">
    <text evidence="3">The sequence shown here is derived from an EMBL/GenBank/DDBJ whole genome shotgun (WGS) entry which is preliminary data.</text>
</comment>
<evidence type="ECO:0000256" key="1">
    <source>
        <dbReference type="SAM" id="MobiDB-lite"/>
    </source>
</evidence>
<dbReference type="EMBL" id="AAOJ01000001">
    <property type="protein sequence ID" value="EAS66783.1"/>
    <property type="molecule type" value="Genomic_DNA"/>
</dbReference>
<proteinExistence type="predicted"/>
<protein>
    <submittedName>
        <fullName evidence="3">Uncharacterized protein</fullName>
    </submittedName>
</protein>
<dbReference type="Proteomes" id="UP000001603">
    <property type="component" value="Unassembled WGS sequence"/>
</dbReference>
<dbReference type="EMBL" id="AAOJ01000001">
    <property type="protein sequence ID" value="EAS66780.1"/>
    <property type="molecule type" value="Genomic_DNA"/>
</dbReference>
<feature type="region of interest" description="Disordered" evidence="1">
    <location>
        <begin position="1"/>
        <end position="33"/>
    </location>
</feature>
<dbReference type="eggNOG" id="ENOG503345G">
    <property type="taxonomic scope" value="Bacteria"/>
</dbReference>
<evidence type="ECO:0000313" key="3">
    <source>
        <dbReference type="EMBL" id="EAS66783.1"/>
    </source>
</evidence>
<dbReference type="AntiFam" id="ANF00020">
    <property type="entry name" value="tRNA translation"/>
</dbReference>
<evidence type="ECO:0000313" key="2">
    <source>
        <dbReference type="EMBL" id="EAS66780.1"/>
    </source>
</evidence>
<dbReference type="AntiFam" id="ANF00012">
    <property type="entry name" value="tRNA translation"/>
</dbReference>
<dbReference type="HOGENOM" id="CLU_3046414_0_0_6"/>
<organism evidence="3 4">
    <name type="scientific">Photobacterium angustum (strain S14 / CCUG 15956)</name>
    <name type="common">Vibrio sp. (strain S14 / CCUG 15956)</name>
    <dbReference type="NCBI Taxonomy" id="314292"/>
    <lineage>
        <taxon>Bacteria</taxon>
        <taxon>Pseudomonadati</taxon>
        <taxon>Pseudomonadota</taxon>
        <taxon>Gammaproteobacteria</taxon>
        <taxon>Vibrionales</taxon>
        <taxon>Vibrionaceae</taxon>
        <taxon>Photobacterium</taxon>
    </lineage>
</organism>
<name>Q1ZTH7_PHOAS</name>
<reference evidence="3 4" key="1">
    <citation type="journal article" date="2009" name="Proc. Natl. Acad. Sci. U.S.A.">
        <title>The genomic basis of trophic strategy in marine bacteria.</title>
        <authorList>
            <person name="Lauro F.M."/>
            <person name="McDougald D."/>
            <person name="Thomas T."/>
            <person name="Williams T.J."/>
            <person name="Egan S."/>
            <person name="Rice S."/>
            <person name="DeMaere M.Z."/>
            <person name="Ting L."/>
            <person name="Ertan H."/>
            <person name="Johnson J."/>
            <person name="Ferriera S."/>
            <person name="Lapidus A."/>
            <person name="Anderson I."/>
            <person name="Kyrpides N."/>
            <person name="Munk A.C."/>
            <person name="Detter C."/>
            <person name="Han C.S."/>
            <person name="Brown M.V."/>
            <person name="Robb F.T."/>
            <person name="Kjelleberg S."/>
            <person name="Cavicchioli R."/>
        </authorList>
    </citation>
    <scope>NUCLEOTIDE SEQUENCE [LARGE SCALE GENOMIC DNA]</scope>
    <source>
        <strain evidence="3 4">S14</strain>
    </source>
</reference>
<dbReference type="AlphaFoldDB" id="Q1ZTH7"/>
<evidence type="ECO:0000313" key="4">
    <source>
        <dbReference type="Proteomes" id="UP000001603"/>
    </source>
</evidence>
<sequence>MVVGEGFEPSKAVPADLQSAPFGHSGTPPKFNGADYRSRTGDLLITSQLLYLLS</sequence>
<accession>Q1ZTH7</accession>